<gene>
    <name evidence="1" type="ORF">NS334_08385</name>
</gene>
<sequence length="131" mass="14477">MILLKITSPDGNTTTEEFTPAEMVNWFTTAQRTELETTGRLKMKAGYGTRLIEMVQCPAPVLTDAASRINGVHYLMVTEPGGIEYVMRYGEAEMAEVFTPGQRRHLTTGKGVMIGRCRFVDMVMAARAIAA</sequence>
<proteinExistence type="predicted"/>
<accession>A0A147I3G0</accession>
<dbReference type="EMBL" id="LDTB01000025">
    <property type="protein sequence ID" value="KTT72603.1"/>
    <property type="molecule type" value="Genomic_DNA"/>
</dbReference>
<protein>
    <submittedName>
        <fullName evidence="1">Uncharacterized protein</fullName>
    </submittedName>
</protein>
<dbReference type="RefSeq" id="WP_058755520.1">
    <property type="nucleotide sequence ID" value="NZ_LDTB01000025.1"/>
</dbReference>
<reference evidence="1 2" key="1">
    <citation type="journal article" date="2016" name="Front. Microbiol.">
        <title>Genomic Resource of Rice Seed Associated Bacteria.</title>
        <authorList>
            <person name="Midha S."/>
            <person name="Bansal K."/>
            <person name="Sharma S."/>
            <person name="Kumar N."/>
            <person name="Patil P.P."/>
            <person name="Chaudhry V."/>
            <person name="Patil P.B."/>
        </authorList>
    </citation>
    <scope>NUCLEOTIDE SEQUENCE [LARGE SCALE GENOMIC DNA]</scope>
    <source>
        <strain evidence="1 2">NS334</strain>
    </source>
</reference>
<organism evidence="1 2">
    <name type="scientific">Sphingomonas endophytica</name>
    <dbReference type="NCBI Taxonomy" id="869719"/>
    <lineage>
        <taxon>Bacteria</taxon>
        <taxon>Pseudomonadati</taxon>
        <taxon>Pseudomonadota</taxon>
        <taxon>Alphaproteobacteria</taxon>
        <taxon>Sphingomonadales</taxon>
        <taxon>Sphingomonadaceae</taxon>
        <taxon>Sphingomonas</taxon>
    </lineage>
</organism>
<dbReference type="Proteomes" id="UP000074310">
    <property type="component" value="Unassembled WGS sequence"/>
</dbReference>
<dbReference type="AlphaFoldDB" id="A0A147I3G0"/>
<keyword evidence="2" id="KW-1185">Reference proteome</keyword>
<name>A0A147I3G0_9SPHN</name>
<comment type="caution">
    <text evidence="1">The sequence shown here is derived from an EMBL/GenBank/DDBJ whole genome shotgun (WGS) entry which is preliminary data.</text>
</comment>
<dbReference type="PATRIC" id="fig|869719.3.peg.1353"/>
<evidence type="ECO:0000313" key="1">
    <source>
        <dbReference type="EMBL" id="KTT72603.1"/>
    </source>
</evidence>
<evidence type="ECO:0000313" key="2">
    <source>
        <dbReference type="Proteomes" id="UP000074310"/>
    </source>
</evidence>